<evidence type="ECO:0000256" key="2">
    <source>
        <dbReference type="SAM" id="Phobius"/>
    </source>
</evidence>
<dbReference type="EMBL" id="JBHSWV010000231">
    <property type="protein sequence ID" value="MFC6766314.1"/>
    <property type="molecule type" value="Genomic_DNA"/>
</dbReference>
<feature type="transmembrane region" description="Helical" evidence="2">
    <location>
        <begin position="108"/>
        <end position="126"/>
    </location>
</feature>
<feature type="region of interest" description="Disordered" evidence="1">
    <location>
        <begin position="1"/>
        <end position="21"/>
    </location>
</feature>
<keyword evidence="2" id="KW-1133">Transmembrane helix</keyword>
<name>A0ABD5SMS0_9EURY</name>
<reference evidence="3 4" key="1">
    <citation type="journal article" date="2019" name="Int. J. Syst. Evol. Microbiol.">
        <title>The Global Catalogue of Microorganisms (GCM) 10K type strain sequencing project: providing services to taxonomists for standard genome sequencing and annotation.</title>
        <authorList>
            <consortium name="The Broad Institute Genomics Platform"/>
            <consortium name="The Broad Institute Genome Sequencing Center for Infectious Disease"/>
            <person name="Wu L."/>
            <person name="Ma J."/>
        </authorList>
    </citation>
    <scope>NUCLEOTIDE SEQUENCE [LARGE SCALE GENOMIC DNA]</scope>
    <source>
        <strain evidence="3 4">LMG 29247</strain>
    </source>
</reference>
<comment type="caution">
    <text evidence="3">The sequence shown here is derived from an EMBL/GenBank/DDBJ whole genome shotgun (WGS) entry which is preliminary data.</text>
</comment>
<dbReference type="Proteomes" id="UP001596383">
    <property type="component" value="Unassembled WGS sequence"/>
</dbReference>
<accession>A0ABD5SMS0</accession>
<feature type="transmembrane region" description="Helical" evidence="2">
    <location>
        <begin position="68"/>
        <end position="88"/>
    </location>
</feature>
<sequence>MATSGSTPTGTDTGPQPTGDDSLSIRAAANVVRLSARIKPWPAYLLATCWPGAGHFYRRQWARGCSWVALYGAALVVLSSGTLLAAGSVTDPLLVTTLRLETVNFGDVAMPLAILVLSMLDLYALASLDDLA</sequence>
<evidence type="ECO:0000313" key="3">
    <source>
        <dbReference type="EMBL" id="MFC6766314.1"/>
    </source>
</evidence>
<proteinExistence type="predicted"/>
<keyword evidence="2" id="KW-0472">Membrane</keyword>
<dbReference type="RefSeq" id="WP_273739278.1">
    <property type="nucleotide sequence ID" value="NZ_JAQIVI010000231.1"/>
</dbReference>
<keyword evidence="2" id="KW-0812">Transmembrane</keyword>
<keyword evidence="4" id="KW-1185">Reference proteome</keyword>
<evidence type="ECO:0000313" key="4">
    <source>
        <dbReference type="Proteomes" id="UP001596383"/>
    </source>
</evidence>
<protein>
    <submittedName>
        <fullName evidence="3">Uncharacterized protein</fullName>
    </submittedName>
</protein>
<organism evidence="3 4">
    <name type="scientific">Natrinema soli</name>
    <dbReference type="NCBI Taxonomy" id="1930624"/>
    <lineage>
        <taxon>Archaea</taxon>
        <taxon>Methanobacteriati</taxon>
        <taxon>Methanobacteriota</taxon>
        <taxon>Stenosarchaea group</taxon>
        <taxon>Halobacteria</taxon>
        <taxon>Halobacteriales</taxon>
        <taxon>Natrialbaceae</taxon>
        <taxon>Natrinema</taxon>
    </lineage>
</organism>
<dbReference type="AlphaFoldDB" id="A0ABD5SMS0"/>
<evidence type="ECO:0000256" key="1">
    <source>
        <dbReference type="SAM" id="MobiDB-lite"/>
    </source>
</evidence>
<gene>
    <name evidence="3" type="ORF">ACFQE6_15350</name>
</gene>